<dbReference type="Proteomes" id="UP000306477">
    <property type="component" value="Unassembled WGS sequence"/>
</dbReference>
<dbReference type="GO" id="GO:0005829">
    <property type="term" value="C:cytosol"/>
    <property type="evidence" value="ECO:0007669"/>
    <property type="project" value="TreeGrafter"/>
</dbReference>
<evidence type="ECO:0000313" key="4">
    <source>
        <dbReference type="EMBL" id="THE09527.1"/>
    </source>
</evidence>
<evidence type="ECO:0000256" key="1">
    <source>
        <dbReference type="ARBA" id="ARBA00006252"/>
    </source>
</evidence>
<reference evidence="4 5" key="1">
    <citation type="journal article" date="2019" name="Indoor Air">
        <title>Impacts of indoor surface finishes on bacterial viability.</title>
        <authorList>
            <person name="Hu J."/>
            <person name="Maamar S.B."/>
            <person name="Glawe A.J."/>
            <person name="Gottel N."/>
            <person name="Gilbert J.A."/>
            <person name="Hartmann E.M."/>
        </authorList>
    </citation>
    <scope>NUCLEOTIDE SEQUENCE [LARGE SCALE GENOMIC DNA]</scope>
    <source>
        <strain evidence="4 5">AF060A6</strain>
    </source>
</reference>
<evidence type="ECO:0000313" key="5">
    <source>
        <dbReference type="Proteomes" id="UP000306477"/>
    </source>
</evidence>
<evidence type="ECO:0000259" key="3">
    <source>
        <dbReference type="Pfam" id="PF02525"/>
    </source>
</evidence>
<dbReference type="EMBL" id="SLUB01000074">
    <property type="protein sequence ID" value="THE09527.1"/>
    <property type="molecule type" value="Genomic_DNA"/>
</dbReference>
<dbReference type="InterPro" id="IPR003680">
    <property type="entry name" value="Flavodoxin_fold"/>
</dbReference>
<feature type="domain" description="Flavodoxin-like fold" evidence="3">
    <location>
        <begin position="7"/>
        <end position="186"/>
    </location>
</feature>
<dbReference type="Pfam" id="PF02525">
    <property type="entry name" value="Flavodoxin_2"/>
    <property type="match status" value="1"/>
</dbReference>
<gene>
    <name evidence="4" type="ORF">E1I69_22035</name>
</gene>
<protein>
    <submittedName>
        <fullName evidence="4">Flavodoxin family protein</fullName>
    </submittedName>
</protein>
<keyword evidence="2" id="KW-0560">Oxidoreductase</keyword>
<organism evidence="4 5">
    <name type="scientific">Bacillus timonensis</name>
    <dbReference type="NCBI Taxonomy" id="1033734"/>
    <lineage>
        <taxon>Bacteria</taxon>
        <taxon>Bacillati</taxon>
        <taxon>Bacillota</taxon>
        <taxon>Bacilli</taxon>
        <taxon>Bacillales</taxon>
        <taxon>Bacillaceae</taxon>
        <taxon>Bacillus</taxon>
    </lineage>
</organism>
<evidence type="ECO:0000256" key="2">
    <source>
        <dbReference type="ARBA" id="ARBA00023002"/>
    </source>
</evidence>
<dbReference type="InterPro" id="IPR029039">
    <property type="entry name" value="Flavoprotein-like_sf"/>
</dbReference>
<dbReference type="Gene3D" id="3.40.50.360">
    <property type="match status" value="1"/>
</dbReference>
<dbReference type="PANTHER" id="PTHR10204:SF34">
    <property type="entry name" value="NAD(P)H DEHYDROGENASE [QUINONE] 1 ISOFORM 1"/>
    <property type="match status" value="1"/>
</dbReference>
<dbReference type="AlphaFoldDB" id="A0A4S3PJC9"/>
<proteinExistence type="inferred from homology"/>
<keyword evidence="5" id="KW-1185">Reference proteome</keyword>
<accession>A0A4S3PJC9</accession>
<comment type="caution">
    <text evidence="4">The sequence shown here is derived from an EMBL/GenBank/DDBJ whole genome shotgun (WGS) entry which is preliminary data.</text>
</comment>
<dbReference type="PANTHER" id="PTHR10204">
    <property type="entry name" value="NAD P H OXIDOREDUCTASE-RELATED"/>
    <property type="match status" value="1"/>
</dbReference>
<comment type="similarity">
    <text evidence="1">Belongs to the NAD(P)H dehydrogenase (quinone) family.</text>
</comment>
<dbReference type="GO" id="GO:0003955">
    <property type="term" value="F:NAD(P)H dehydrogenase (quinone) activity"/>
    <property type="evidence" value="ECO:0007669"/>
    <property type="project" value="TreeGrafter"/>
</dbReference>
<dbReference type="SUPFAM" id="SSF52218">
    <property type="entry name" value="Flavoproteins"/>
    <property type="match status" value="1"/>
</dbReference>
<dbReference type="InterPro" id="IPR051545">
    <property type="entry name" value="NAD(P)H_dehydrogenase_qn"/>
</dbReference>
<sequence length="198" mass="22870">MEEDYSMNHLIVFTHPDKNSFNGALLERYGSELQKKGHNVKIRDLYRLNFYPALSREEYLESFNGKYKEDVKIEHSFIDWSDIITFINPIWWAGIPALTKGYMDRIFSYGFAYTLDKGTPVPLLGEKKAITIFTGGQPENLYRENGMLKSMRQIIEEGLFEFCGLQNAGSLYFGNIIMASNEERKEMLDGLGVFANQF</sequence>
<dbReference type="OrthoDB" id="9798454at2"/>
<name>A0A4S3PJC9_9BACI</name>